<dbReference type="SMART" id="SM00935">
    <property type="entry name" value="OmpH"/>
    <property type="match status" value="1"/>
</dbReference>
<dbReference type="eggNOG" id="COG2825">
    <property type="taxonomic scope" value="Bacteria"/>
</dbReference>
<dbReference type="Pfam" id="PF03938">
    <property type="entry name" value="OmpH"/>
    <property type="match status" value="1"/>
</dbReference>
<dbReference type="EMBL" id="AEVN01000021">
    <property type="protein sequence ID" value="EFY05459.1"/>
    <property type="molecule type" value="Genomic_DNA"/>
</dbReference>
<dbReference type="SUPFAM" id="SSF111384">
    <property type="entry name" value="OmpH-like"/>
    <property type="match status" value="1"/>
</dbReference>
<sequence>MMQKLRNPKNVKLISLFVAAIFVLGCFALSVTQSGVGKSAFAASSESAIGVVNYQMLVAQSPDLNDVNTAMNKEIEAAQKDFNEKSKTMNEAEKRKYYTQTQERLANKQKELMDPVLKKIEASIKKIADKKGLAVVVDKNTVVFGGVDITDEVAKAMQAGK</sequence>
<dbReference type="PANTHER" id="PTHR35089:SF1">
    <property type="entry name" value="CHAPERONE PROTEIN SKP"/>
    <property type="match status" value="1"/>
</dbReference>
<dbReference type="GO" id="GO:0050821">
    <property type="term" value="P:protein stabilization"/>
    <property type="evidence" value="ECO:0007669"/>
    <property type="project" value="TreeGrafter"/>
</dbReference>
<dbReference type="PANTHER" id="PTHR35089">
    <property type="entry name" value="CHAPERONE PROTEIN SKP"/>
    <property type="match status" value="1"/>
</dbReference>
<keyword evidence="2" id="KW-0732">Signal</keyword>
<proteinExistence type="inferred from homology"/>
<dbReference type="RefSeq" id="WP_009144980.1">
    <property type="nucleotide sequence ID" value="NZ_GL830863.1"/>
</dbReference>
<dbReference type="Gene3D" id="3.30.910.20">
    <property type="entry name" value="Skp domain"/>
    <property type="match status" value="1"/>
</dbReference>
<reference evidence="3 4" key="1">
    <citation type="submission" date="2011-01" db="EMBL/GenBank/DDBJ databases">
        <authorList>
            <person name="Weinstock G."/>
            <person name="Sodergren E."/>
            <person name="Clifton S."/>
            <person name="Fulton L."/>
            <person name="Fulton B."/>
            <person name="Courtney L."/>
            <person name="Fronick C."/>
            <person name="Harrison M."/>
            <person name="Strong C."/>
            <person name="Farmer C."/>
            <person name="Delahaunty K."/>
            <person name="Markovic C."/>
            <person name="Hall O."/>
            <person name="Minx P."/>
            <person name="Tomlinson C."/>
            <person name="Mitreva M."/>
            <person name="Hou S."/>
            <person name="Chen J."/>
            <person name="Wollam A."/>
            <person name="Pepin K.H."/>
            <person name="Johnson M."/>
            <person name="Bhonagiri V."/>
            <person name="Zhang X."/>
            <person name="Suruliraj S."/>
            <person name="Warren W."/>
            <person name="Chinwalla A."/>
            <person name="Mardis E.R."/>
            <person name="Wilson R.K."/>
        </authorList>
    </citation>
    <scope>NUCLEOTIDE SEQUENCE [LARGE SCALE GENOMIC DNA]</scope>
    <source>
        <strain evidence="3 4">YIT 12067</strain>
    </source>
</reference>
<comment type="similarity">
    <text evidence="1">Belongs to the Skp family.</text>
</comment>
<accession>E8LCM4</accession>
<comment type="caution">
    <text evidence="3">The sequence shown here is derived from an EMBL/GenBank/DDBJ whole genome shotgun (WGS) entry which is preliminary data.</text>
</comment>
<protein>
    <submittedName>
        <fullName evidence="3">Outer membrane protein</fullName>
    </submittedName>
</protein>
<evidence type="ECO:0000256" key="2">
    <source>
        <dbReference type="ARBA" id="ARBA00022729"/>
    </source>
</evidence>
<dbReference type="InterPro" id="IPR024930">
    <property type="entry name" value="Skp_dom_sf"/>
</dbReference>
<dbReference type="PROSITE" id="PS51257">
    <property type="entry name" value="PROKAR_LIPOPROTEIN"/>
    <property type="match status" value="1"/>
</dbReference>
<keyword evidence="4" id="KW-1185">Reference proteome</keyword>
<dbReference type="GeneID" id="78523546"/>
<dbReference type="Proteomes" id="UP000004923">
    <property type="component" value="Unassembled WGS sequence"/>
</dbReference>
<dbReference type="GO" id="GO:0051082">
    <property type="term" value="F:unfolded protein binding"/>
    <property type="evidence" value="ECO:0007669"/>
    <property type="project" value="InterPro"/>
</dbReference>
<dbReference type="GO" id="GO:0005829">
    <property type="term" value="C:cytosol"/>
    <property type="evidence" value="ECO:0007669"/>
    <property type="project" value="TreeGrafter"/>
</dbReference>
<evidence type="ECO:0000313" key="4">
    <source>
        <dbReference type="Proteomes" id="UP000004923"/>
    </source>
</evidence>
<organism evidence="3 4">
    <name type="scientific">Phascolarctobacterium succinatutens YIT 12067</name>
    <dbReference type="NCBI Taxonomy" id="626939"/>
    <lineage>
        <taxon>Bacteria</taxon>
        <taxon>Bacillati</taxon>
        <taxon>Bacillota</taxon>
        <taxon>Negativicutes</taxon>
        <taxon>Acidaminococcales</taxon>
        <taxon>Acidaminococcaceae</taxon>
        <taxon>Phascolarctobacterium</taxon>
    </lineage>
</organism>
<name>E8LCM4_9FIRM</name>
<evidence type="ECO:0000256" key="1">
    <source>
        <dbReference type="ARBA" id="ARBA00009091"/>
    </source>
</evidence>
<gene>
    <name evidence="3" type="ORF">HMPREF9443_00593</name>
</gene>
<dbReference type="AlphaFoldDB" id="E8LCM4"/>
<evidence type="ECO:0000313" key="3">
    <source>
        <dbReference type="EMBL" id="EFY05459.1"/>
    </source>
</evidence>
<dbReference type="HOGENOM" id="CLU_128691_0_0_9"/>
<dbReference type="InterPro" id="IPR005632">
    <property type="entry name" value="Chaperone_Skp"/>
</dbReference>